<sequence>AVFLVLLLVCLNVIYNRVTTDAVTIETSTTYINTTDINTTPNPWNISCISDNSSVEESLSSGDHLSYLSMRSDLENVSSFSNLKQSEHSSISYTTCILLNSDYSSSSDLITSEYFSIPYSATLLSSSGTSTPLFSPKASFSVLSETVFQSWTDNLVQSSEQSSFPNYFTDSENSSTPYSETILNSSDNFMSSFTLRPSHSISSEELSPAGFDHLSNSSMFLSTQDYSLISNLIGSQYSSIQHTTTDLLKNPSSCILESCDTSVHILPTSAHSATYLISSLPSSTLPSEVSPSFISITDIPFSSSQRSAHSSFTLTTLVTRPNSSTPTSTLPSDVSESFKSTTNIPFSSSQRSAHSSFTLTTLVTRPTSSTPTSTLPSDVSPSFNSTTNTPFSSSQTSAIASVSLTSLVTAPTSSTPTKQQTTSTVGETVIYPTFKPL</sequence>
<dbReference type="AlphaFoldDB" id="A0ABD3UYJ3"/>
<feature type="non-terminal residue" evidence="3">
    <location>
        <position position="1"/>
    </location>
</feature>
<comment type="caution">
    <text evidence="3">The sequence shown here is derived from an EMBL/GenBank/DDBJ whole genome shotgun (WGS) entry which is preliminary data.</text>
</comment>
<evidence type="ECO:0000313" key="4">
    <source>
        <dbReference type="Proteomes" id="UP001634394"/>
    </source>
</evidence>
<feature type="non-terminal residue" evidence="3">
    <location>
        <position position="437"/>
    </location>
</feature>
<reference evidence="3 4" key="1">
    <citation type="submission" date="2024-11" db="EMBL/GenBank/DDBJ databases">
        <title>Chromosome-level genome assembly of the freshwater bivalve Anodonta woodiana.</title>
        <authorList>
            <person name="Chen X."/>
        </authorList>
    </citation>
    <scope>NUCLEOTIDE SEQUENCE [LARGE SCALE GENOMIC DNA]</scope>
    <source>
        <strain evidence="3">MN2024</strain>
        <tissue evidence="3">Gills</tissue>
    </source>
</reference>
<proteinExistence type="predicted"/>
<accession>A0ABD3UYJ3</accession>
<feature type="chain" id="PRO_5044755376" evidence="2">
    <location>
        <begin position="21"/>
        <end position="437"/>
    </location>
</feature>
<evidence type="ECO:0000256" key="1">
    <source>
        <dbReference type="SAM" id="MobiDB-lite"/>
    </source>
</evidence>
<evidence type="ECO:0000256" key="2">
    <source>
        <dbReference type="SAM" id="SignalP"/>
    </source>
</evidence>
<protein>
    <submittedName>
        <fullName evidence="3">Uncharacterized protein</fullName>
    </submittedName>
</protein>
<feature type="signal peptide" evidence="2">
    <location>
        <begin position="1"/>
        <end position="20"/>
    </location>
</feature>
<feature type="region of interest" description="Disordered" evidence="1">
    <location>
        <begin position="364"/>
        <end position="393"/>
    </location>
</feature>
<keyword evidence="2" id="KW-0732">Signal</keyword>
<organism evidence="3 4">
    <name type="scientific">Sinanodonta woodiana</name>
    <name type="common">Chinese pond mussel</name>
    <name type="synonym">Anodonta woodiana</name>
    <dbReference type="NCBI Taxonomy" id="1069815"/>
    <lineage>
        <taxon>Eukaryota</taxon>
        <taxon>Metazoa</taxon>
        <taxon>Spiralia</taxon>
        <taxon>Lophotrochozoa</taxon>
        <taxon>Mollusca</taxon>
        <taxon>Bivalvia</taxon>
        <taxon>Autobranchia</taxon>
        <taxon>Heteroconchia</taxon>
        <taxon>Palaeoheterodonta</taxon>
        <taxon>Unionida</taxon>
        <taxon>Unionoidea</taxon>
        <taxon>Unionidae</taxon>
        <taxon>Unioninae</taxon>
        <taxon>Sinanodonta</taxon>
    </lineage>
</organism>
<dbReference type="EMBL" id="JBJQND010000014">
    <property type="protein sequence ID" value="KAL3854511.1"/>
    <property type="molecule type" value="Genomic_DNA"/>
</dbReference>
<name>A0ABD3UYJ3_SINWO</name>
<dbReference type="Proteomes" id="UP001634394">
    <property type="component" value="Unassembled WGS sequence"/>
</dbReference>
<keyword evidence="4" id="KW-1185">Reference proteome</keyword>
<evidence type="ECO:0000313" key="3">
    <source>
        <dbReference type="EMBL" id="KAL3854511.1"/>
    </source>
</evidence>
<gene>
    <name evidence="3" type="ORF">ACJMK2_013776</name>
</gene>